<dbReference type="KEGG" id="obj:EIO64_01305"/>
<dbReference type="Proteomes" id="UP000298642">
    <property type="component" value="Chromosome"/>
</dbReference>
<dbReference type="PROSITE" id="PS51643">
    <property type="entry name" value="HD_CAS3"/>
    <property type="match status" value="1"/>
</dbReference>
<evidence type="ECO:0000259" key="10">
    <source>
        <dbReference type="PROSITE" id="PS51192"/>
    </source>
</evidence>
<protein>
    <submittedName>
        <fullName evidence="12">CRISPR-associated helicase Cas3</fullName>
    </submittedName>
</protein>
<dbReference type="Pfam" id="PF00270">
    <property type="entry name" value="DEAD"/>
    <property type="match status" value="1"/>
</dbReference>
<evidence type="ECO:0000256" key="8">
    <source>
        <dbReference type="ARBA" id="ARBA00022840"/>
    </source>
</evidence>
<evidence type="ECO:0000256" key="2">
    <source>
        <dbReference type="ARBA" id="ARBA00009046"/>
    </source>
</evidence>
<dbReference type="AlphaFoldDB" id="A0A4D7AU64"/>
<keyword evidence="6" id="KW-0378">Hydrolase</keyword>
<dbReference type="PROSITE" id="PS51192">
    <property type="entry name" value="HELICASE_ATP_BIND_1"/>
    <property type="match status" value="1"/>
</dbReference>
<evidence type="ECO:0000256" key="6">
    <source>
        <dbReference type="ARBA" id="ARBA00022801"/>
    </source>
</evidence>
<dbReference type="GO" id="GO:0046872">
    <property type="term" value="F:metal ion binding"/>
    <property type="evidence" value="ECO:0007669"/>
    <property type="project" value="UniProtKB-KW"/>
</dbReference>
<dbReference type="Pfam" id="PF22590">
    <property type="entry name" value="Cas3-like_C_2"/>
    <property type="match status" value="1"/>
</dbReference>
<keyword evidence="5" id="KW-0547">Nucleotide-binding</keyword>
<evidence type="ECO:0000256" key="5">
    <source>
        <dbReference type="ARBA" id="ARBA00022741"/>
    </source>
</evidence>
<dbReference type="InterPro" id="IPR011545">
    <property type="entry name" value="DEAD/DEAH_box_helicase_dom"/>
</dbReference>
<evidence type="ECO:0000259" key="11">
    <source>
        <dbReference type="PROSITE" id="PS51643"/>
    </source>
</evidence>
<proteinExistence type="inferred from homology"/>
<dbReference type="GO" id="GO:0005524">
    <property type="term" value="F:ATP binding"/>
    <property type="evidence" value="ECO:0007669"/>
    <property type="project" value="UniProtKB-KW"/>
</dbReference>
<keyword evidence="13" id="KW-1185">Reference proteome</keyword>
<evidence type="ECO:0000313" key="12">
    <source>
        <dbReference type="EMBL" id="QCI58027.1"/>
    </source>
</evidence>
<dbReference type="RefSeq" id="WP_119311095.1">
    <property type="nucleotide sequence ID" value="NZ_CP034413.3"/>
</dbReference>
<comment type="similarity">
    <text evidence="1">In the N-terminal section; belongs to the CRISPR-associated nuclease Cas3-HD family.</text>
</comment>
<dbReference type="Gene3D" id="1.10.3210.30">
    <property type="match status" value="1"/>
</dbReference>
<reference evidence="13" key="1">
    <citation type="submission" date="2018-12" db="EMBL/GenBank/DDBJ databases">
        <title>Dusodibacter welbiota gen. nov., sp. nov., isolated from human faeces and emended description of the Oscillibacter genus.</title>
        <authorList>
            <person name="Le Roy T."/>
            <person name="Van der Smissen P."/>
            <person name="Delzenne N."/>
            <person name="Muccioli G."/>
            <person name="Collet J.F."/>
            <person name="Cani P.D."/>
        </authorList>
    </citation>
    <scope>NUCLEOTIDE SEQUENCE [LARGE SCALE GENOMIC DNA]</scope>
    <source>
        <strain evidence="13">J115</strain>
    </source>
</reference>
<keyword evidence="7" id="KW-0347">Helicase</keyword>
<dbReference type="GO" id="GO:0004518">
    <property type="term" value="F:nuclease activity"/>
    <property type="evidence" value="ECO:0007669"/>
    <property type="project" value="UniProtKB-KW"/>
</dbReference>
<dbReference type="GO" id="GO:0051607">
    <property type="term" value="P:defense response to virus"/>
    <property type="evidence" value="ECO:0007669"/>
    <property type="project" value="UniProtKB-KW"/>
</dbReference>
<dbReference type="CDD" id="cd09641">
    <property type="entry name" value="Cas3''_I"/>
    <property type="match status" value="1"/>
</dbReference>
<dbReference type="SUPFAM" id="SSF109604">
    <property type="entry name" value="HD-domain/PDEase-like"/>
    <property type="match status" value="1"/>
</dbReference>
<dbReference type="InterPro" id="IPR006474">
    <property type="entry name" value="Helicase_Cas3_CRISPR-ass_core"/>
</dbReference>
<dbReference type="InterPro" id="IPR006483">
    <property type="entry name" value="CRISPR-assoc_Cas3_HD"/>
</dbReference>
<feature type="domain" description="HD Cas3-type" evidence="11">
    <location>
        <begin position="12"/>
        <end position="169"/>
    </location>
</feature>
<organism evidence="12 13">
    <name type="scientific">Dysosmobacter welbionis</name>
    <dbReference type="NCBI Taxonomy" id="2093857"/>
    <lineage>
        <taxon>Bacteria</taxon>
        <taxon>Bacillati</taxon>
        <taxon>Bacillota</taxon>
        <taxon>Clostridia</taxon>
        <taxon>Eubacteriales</taxon>
        <taxon>Oscillospiraceae</taxon>
        <taxon>Dysosmobacter</taxon>
    </lineage>
</organism>
<dbReference type="SMART" id="SM00487">
    <property type="entry name" value="DEXDc"/>
    <property type="match status" value="1"/>
</dbReference>
<dbReference type="InterPro" id="IPR038257">
    <property type="entry name" value="CRISPR-assoc_Cas3_HD_sf"/>
</dbReference>
<evidence type="ECO:0000256" key="9">
    <source>
        <dbReference type="ARBA" id="ARBA00023118"/>
    </source>
</evidence>
<keyword evidence="9" id="KW-0051">Antiviral defense</keyword>
<dbReference type="InterPro" id="IPR054712">
    <property type="entry name" value="Cas3-like_dom"/>
</dbReference>
<dbReference type="GO" id="GO:0003676">
    <property type="term" value="F:nucleic acid binding"/>
    <property type="evidence" value="ECO:0007669"/>
    <property type="project" value="InterPro"/>
</dbReference>
<keyword evidence="8" id="KW-0067">ATP-binding</keyword>
<dbReference type="NCBIfam" id="TIGR01587">
    <property type="entry name" value="cas3_core"/>
    <property type="match status" value="1"/>
</dbReference>
<accession>A0A4D7AU64</accession>
<gene>
    <name evidence="12" type="primary">cas3</name>
    <name evidence="12" type="ORF">EIO64_01305</name>
</gene>
<feature type="domain" description="Helicase ATP-binding" evidence="10">
    <location>
        <begin position="223"/>
        <end position="410"/>
    </location>
</feature>
<keyword evidence="3" id="KW-0540">Nuclease</keyword>
<dbReference type="SUPFAM" id="SSF52540">
    <property type="entry name" value="P-loop containing nucleoside triphosphate hydrolases"/>
    <property type="match status" value="1"/>
</dbReference>
<evidence type="ECO:0000313" key="13">
    <source>
        <dbReference type="Proteomes" id="UP000298642"/>
    </source>
</evidence>
<dbReference type="EMBL" id="CP034413">
    <property type="protein sequence ID" value="QCI58027.1"/>
    <property type="molecule type" value="Genomic_DNA"/>
</dbReference>
<dbReference type="NCBIfam" id="TIGR01596">
    <property type="entry name" value="cas3_HD"/>
    <property type="match status" value="1"/>
</dbReference>
<evidence type="ECO:0000256" key="3">
    <source>
        <dbReference type="ARBA" id="ARBA00022722"/>
    </source>
</evidence>
<name>A0A4D7AU64_9FIRM</name>
<dbReference type="InterPro" id="IPR027417">
    <property type="entry name" value="P-loop_NTPase"/>
</dbReference>
<keyword evidence="4" id="KW-0479">Metal-binding</keyword>
<evidence type="ECO:0000256" key="7">
    <source>
        <dbReference type="ARBA" id="ARBA00022806"/>
    </source>
</evidence>
<evidence type="ECO:0000256" key="4">
    <source>
        <dbReference type="ARBA" id="ARBA00022723"/>
    </source>
</evidence>
<comment type="similarity">
    <text evidence="2">In the central section; belongs to the CRISPR-associated helicase Cas3 family.</text>
</comment>
<evidence type="ECO:0000256" key="1">
    <source>
        <dbReference type="ARBA" id="ARBA00006847"/>
    </source>
</evidence>
<sequence length="716" mass="78798">MDTYAYLAHLTEDGRTQTILEHLKGTASLCSAFAAAFDAEAQGQLAGMAHDIGKYSAAFQRRLHGGPKVDHASAGAFECLKAQQLAAAFAISGHHGGLPDGGGRGDAAGAGTFWGRINRASQGRLEDYHAWQSEFSLPHANTPAFAGTRLEGMFFTRMLFSCLVDADYTDTGAFMDNSPYLPASSSSMEELWRRLETYVSGWFPPKGALNMQRCVILEQCMSAGAQYGPGLFTLTVPTGGGKTVASLSFALAQAKARRMKRIVYVIPYTSIIEQTAQAFREILGDENVLEFHSGVQFDQQEDDASSPEAVPLTRSVETWDVPVIVTTAVQFFESLYACQPSKCRKLHNLAQSVLIFDEAQMLPLPYLRPCVWAIAQLVRHYGASAVLCTATQPALDPIFQEFAPEIPIREICPMAEAHWESFRRVSFQQAGTLSWMDLAARLQQQEQVLCVVNTRRAAREVFHQLSGPGNFHLSTLMYPAHRRRILDEIRRRLRDGLPCRVVSTSLIEAGVDVDFPAVYRELSGLDSILQAAGRCNREGKRPPEDSIVTIFQGEDPPPRLFETSIGAGKIVLDHCQDVSSRAAIHTYFSTLLDLKGAEAQDAHHILPLMESEFFPFRTVAERFHLIESPTTTVYLPLEEGAGLVELLRSGQYSRTLYRRLGQYGVSVYPQHLAALEQAGALEHLEDGSVVLRDIGLYTQTTGLTLEPSGGNALFIG</sequence>
<dbReference type="Gene3D" id="3.40.50.300">
    <property type="entry name" value="P-loop containing nucleotide triphosphate hydrolases"/>
    <property type="match status" value="2"/>
</dbReference>
<dbReference type="CDD" id="cd17930">
    <property type="entry name" value="DEXHc_cas3"/>
    <property type="match status" value="1"/>
</dbReference>
<dbReference type="GO" id="GO:0016787">
    <property type="term" value="F:hydrolase activity"/>
    <property type="evidence" value="ECO:0007669"/>
    <property type="project" value="UniProtKB-KW"/>
</dbReference>
<dbReference type="GO" id="GO:0004386">
    <property type="term" value="F:helicase activity"/>
    <property type="evidence" value="ECO:0007669"/>
    <property type="project" value="UniProtKB-KW"/>
</dbReference>
<dbReference type="InterPro" id="IPR014001">
    <property type="entry name" value="Helicase_ATP-bd"/>
</dbReference>